<keyword evidence="7" id="KW-0915">Sodium</keyword>
<evidence type="ECO:0000313" key="13">
    <source>
        <dbReference type="EMBL" id="CAD7624286.1"/>
    </source>
</evidence>
<evidence type="ECO:0000256" key="10">
    <source>
        <dbReference type="ARBA" id="ARBA00023201"/>
    </source>
</evidence>
<keyword evidence="3 12" id="KW-0813">Transport</keyword>
<keyword evidence="4 12" id="KW-0894">Sodium channel</keyword>
<name>A0A7R9KK01_9ACAR</name>
<evidence type="ECO:0000256" key="7">
    <source>
        <dbReference type="ARBA" id="ARBA00023053"/>
    </source>
</evidence>
<reference evidence="13" key="1">
    <citation type="submission" date="2020-11" db="EMBL/GenBank/DDBJ databases">
        <authorList>
            <person name="Tran Van P."/>
        </authorList>
    </citation>
    <scope>NUCLEOTIDE SEQUENCE</scope>
</reference>
<evidence type="ECO:0000256" key="9">
    <source>
        <dbReference type="ARBA" id="ARBA00023136"/>
    </source>
</evidence>
<evidence type="ECO:0000256" key="5">
    <source>
        <dbReference type="ARBA" id="ARBA00022692"/>
    </source>
</evidence>
<dbReference type="AlphaFoldDB" id="A0A7R9KK01"/>
<evidence type="ECO:0000256" key="8">
    <source>
        <dbReference type="ARBA" id="ARBA00023065"/>
    </source>
</evidence>
<organism evidence="13">
    <name type="scientific">Medioppia subpectinata</name>
    <dbReference type="NCBI Taxonomy" id="1979941"/>
    <lineage>
        <taxon>Eukaryota</taxon>
        <taxon>Metazoa</taxon>
        <taxon>Ecdysozoa</taxon>
        <taxon>Arthropoda</taxon>
        <taxon>Chelicerata</taxon>
        <taxon>Arachnida</taxon>
        <taxon>Acari</taxon>
        <taxon>Acariformes</taxon>
        <taxon>Sarcoptiformes</taxon>
        <taxon>Oribatida</taxon>
        <taxon>Brachypylina</taxon>
        <taxon>Oppioidea</taxon>
        <taxon>Oppiidae</taxon>
        <taxon>Medioppia</taxon>
    </lineage>
</organism>
<keyword evidence="10 12" id="KW-0739">Sodium transport</keyword>
<dbReference type="GO" id="GO:0005272">
    <property type="term" value="F:sodium channel activity"/>
    <property type="evidence" value="ECO:0007669"/>
    <property type="project" value="UniProtKB-KW"/>
</dbReference>
<gene>
    <name evidence="13" type="ORF">OSB1V03_LOCUS4731</name>
</gene>
<evidence type="ECO:0000256" key="3">
    <source>
        <dbReference type="ARBA" id="ARBA00022448"/>
    </source>
</evidence>
<evidence type="ECO:0000256" key="4">
    <source>
        <dbReference type="ARBA" id="ARBA00022461"/>
    </source>
</evidence>
<evidence type="ECO:0000256" key="2">
    <source>
        <dbReference type="ARBA" id="ARBA00007193"/>
    </source>
</evidence>
<protein>
    <submittedName>
        <fullName evidence="13">Uncharacterized protein</fullName>
    </submittedName>
</protein>
<proteinExistence type="inferred from homology"/>
<evidence type="ECO:0000256" key="12">
    <source>
        <dbReference type="RuleBase" id="RU000679"/>
    </source>
</evidence>
<keyword evidence="14" id="KW-1185">Reference proteome</keyword>
<dbReference type="GO" id="GO:0016020">
    <property type="term" value="C:membrane"/>
    <property type="evidence" value="ECO:0007669"/>
    <property type="project" value="UniProtKB-SubCell"/>
</dbReference>
<evidence type="ECO:0000313" key="14">
    <source>
        <dbReference type="Proteomes" id="UP000759131"/>
    </source>
</evidence>
<keyword evidence="5 12" id="KW-0812">Transmembrane</keyword>
<keyword evidence="9" id="KW-0472">Membrane</keyword>
<dbReference type="InterPro" id="IPR001873">
    <property type="entry name" value="ENaC"/>
</dbReference>
<evidence type="ECO:0000256" key="1">
    <source>
        <dbReference type="ARBA" id="ARBA00004141"/>
    </source>
</evidence>
<keyword evidence="11 12" id="KW-0407">Ion channel</keyword>
<dbReference type="EMBL" id="OC856793">
    <property type="protein sequence ID" value="CAD7624286.1"/>
    <property type="molecule type" value="Genomic_DNA"/>
</dbReference>
<evidence type="ECO:0000256" key="6">
    <source>
        <dbReference type="ARBA" id="ARBA00022989"/>
    </source>
</evidence>
<dbReference type="Pfam" id="PF00858">
    <property type="entry name" value="ASC"/>
    <property type="match status" value="1"/>
</dbReference>
<comment type="subcellular location">
    <subcellularLocation>
        <location evidence="1">Membrane</location>
        <topology evidence="1">Multi-pass membrane protein</topology>
    </subcellularLocation>
</comment>
<keyword evidence="8 12" id="KW-0406">Ion transport</keyword>
<dbReference type="Proteomes" id="UP000759131">
    <property type="component" value="Unassembled WGS sequence"/>
</dbReference>
<accession>A0A7R9KK01</accession>
<keyword evidence="6" id="KW-1133">Transmembrane helix</keyword>
<comment type="similarity">
    <text evidence="2 12">Belongs to the amiloride-sensitive sodium channel (TC 1.A.6) family.</text>
</comment>
<dbReference type="EMBL" id="CAJPIZ010002218">
    <property type="protein sequence ID" value="CAG2104716.1"/>
    <property type="molecule type" value="Genomic_DNA"/>
</dbReference>
<sequence length="802" mass="93367">MSCTDWDRRLNVTVRVLNNSACDCILPDVNVTDNMLGVGNTTACEGTVSVVLETVEVIELPAFTICTHVSNVINWEYLRHRYPNDTKLANITDTVEHNWQYWEYLMNLTLEEQLLNGTIDANRFFKACKVLQPRALSLSVQYVNCPLVAPVVESISETVKCFTMFSQNVKMSDNDQYRVDHDVMFRDNSFSLAEFRMDVKYLQGLTIYMHDRREPFVGPIGGQTTAMKLNHQYYYEIDISYKEVHVEQLPPPYRTQCANYPLLGYRSHKQRVGQCRADYYRDHFGGWQPDMFYNNEYYEYGKLSFERTRKTSNRAVDKQIAADCANEIGRRPDCHAVYYTMNKINDIERDNNGKDIDSQFFIQINMPTNTITRYVHSPRMELSQYMGIIGGVSGLWFGRRIPSYYDMGHNKTIVSVVLETAEVIELPAFTICTNVTNMIDVDYLRHRYPNDTALANITDTNENKWQYNQYLNNLTLEEQLLNGTIGADLFIKSCEVLLPQALSSSDQHIDCARVAPVVKSISEYLKCFTMFSQNVDQLAVNDQYRVNHDVMFRDNGFHLARFGLNVKYLQGLTIYMHDRREPFVGSIGGQNSYMDMNYQDYFRIDISYKEITVEQLPPHCVHYPIDKFRSHKHRVSHCRAEYYRDQLSGWQPDMLYNSDYNGKLRFEKNGMTINRTVDEQIAAHCAHRIGRIPDCYSVYYTINKIFNRKRDDNKKDQFYIHIAMPTNTITRYVHSPRMVLPQYMGIIGGVSWLWFGLRVPSFYDMGQPDTPPIMPIYSDNSIRGECTYRVTVSVGIIIYKLN</sequence>
<evidence type="ECO:0000256" key="11">
    <source>
        <dbReference type="ARBA" id="ARBA00023303"/>
    </source>
</evidence>